<comment type="caution">
    <text evidence="9">The sequence shown here is derived from an EMBL/GenBank/DDBJ whole genome shotgun (WGS) entry which is preliminary data.</text>
</comment>
<keyword evidence="5" id="KW-0418">Kinase</keyword>
<evidence type="ECO:0000256" key="6">
    <source>
        <dbReference type="ARBA" id="ARBA00022840"/>
    </source>
</evidence>
<proteinExistence type="predicted"/>
<accession>A0A1Y3MFG2</accession>
<evidence type="ECO:0000256" key="1">
    <source>
        <dbReference type="ARBA" id="ARBA00000085"/>
    </source>
</evidence>
<dbReference type="GO" id="GO:0004673">
    <property type="term" value="F:protein histidine kinase activity"/>
    <property type="evidence" value="ECO:0007669"/>
    <property type="project" value="UniProtKB-EC"/>
</dbReference>
<evidence type="ECO:0000256" key="4">
    <source>
        <dbReference type="ARBA" id="ARBA00022741"/>
    </source>
</evidence>
<protein>
    <recommendedName>
        <fullName evidence="2">histidine kinase</fullName>
        <ecNumber evidence="2">2.7.13.3</ecNumber>
    </recommendedName>
</protein>
<dbReference type="SUPFAM" id="SSF55874">
    <property type="entry name" value="ATPase domain of HSP90 chaperone/DNA topoisomerase II/histidine kinase"/>
    <property type="match status" value="1"/>
</dbReference>
<dbReference type="AlphaFoldDB" id="A0A1Y3MFG2"/>
<feature type="domain" description="Histidine kinase" evidence="8">
    <location>
        <begin position="1"/>
        <end position="58"/>
    </location>
</feature>
<keyword evidence="7" id="KW-0902">Two-component regulatory system</keyword>
<keyword evidence="3" id="KW-0808">Transferase</keyword>
<dbReference type="Proteomes" id="UP000195321">
    <property type="component" value="Unassembled WGS sequence"/>
</dbReference>
<comment type="catalytic activity">
    <reaction evidence="1">
        <text>ATP + protein L-histidine = ADP + protein N-phospho-L-histidine.</text>
        <dbReference type="EC" id="2.7.13.3"/>
    </reaction>
</comment>
<dbReference type="PROSITE" id="PS50109">
    <property type="entry name" value="HIS_KIN"/>
    <property type="match status" value="1"/>
</dbReference>
<evidence type="ECO:0000259" key="8">
    <source>
        <dbReference type="PROSITE" id="PS50109"/>
    </source>
</evidence>
<dbReference type="EC" id="2.7.13.3" evidence="2"/>
<evidence type="ECO:0000256" key="5">
    <source>
        <dbReference type="ARBA" id="ARBA00022777"/>
    </source>
</evidence>
<dbReference type="Gene3D" id="3.30.565.10">
    <property type="entry name" value="Histidine kinase-like ATPase, C-terminal domain"/>
    <property type="match status" value="1"/>
</dbReference>
<sequence>MDSERIERLGKVVYTTKENGTGLGLIITHKIIEEHQGMIQFKSNIGTGTKVEVTLPTI</sequence>
<keyword evidence="4" id="KW-0547">Nucleotide-binding</keyword>
<dbReference type="GO" id="GO:0000160">
    <property type="term" value="P:phosphorelay signal transduction system"/>
    <property type="evidence" value="ECO:0007669"/>
    <property type="project" value="UniProtKB-KW"/>
</dbReference>
<evidence type="ECO:0000313" key="9">
    <source>
        <dbReference type="EMBL" id="OUM49168.1"/>
    </source>
</evidence>
<dbReference type="Pfam" id="PF02518">
    <property type="entry name" value="HATPase_c"/>
    <property type="match status" value="1"/>
</dbReference>
<evidence type="ECO:0000256" key="3">
    <source>
        <dbReference type="ARBA" id="ARBA00022679"/>
    </source>
</evidence>
<keyword evidence="6 9" id="KW-0067">ATP-binding</keyword>
<evidence type="ECO:0000313" key="10">
    <source>
        <dbReference type="Proteomes" id="UP000195321"/>
    </source>
</evidence>
<reference evidence="9 10" key="1">
    <citation type="submission" date="2017-02" db="EMBL/GenBank/DDBJ databases">
        <title>Bacillus pseudomycoides isolate FSL K6-0042.</title>
        <authorList>
            <person name="Kovac J."/>
        </authorList>
    </citation>
    <scope>NUCLEOTIDE SEQUENCE [LARGE SCALE GENOMIC DNA]</scope>
    <source>
        <strain evidence="9 10">FSL K6-0042</strain>
    </source>
</reference>
<gene>
    <name evidence="9" type="ORF">BW425_08670</name>
</gene>
<name>A0A1Y3MFG2_9BACI</name>
<dbReference type="EMBL" id="MWPX01000007">
    <property type="protein sequence ID" value="OUM49168.1"/>
    <property type="molecule type" value="Genomic_DNA"/>
</dbReference>
<evidence type="ECO:0000256" key="2">
    <source>
        <dbReference type="ARBA" id="ARBA00012438"/>
    </source>
</evidence>
<dbReference type="InterPro" id="IPR004358">
    <property type="entry name" value="Sig_transdc_His_kin-like_C"/>
</dbReference>
<evidence type="ECO:0000256" key="7">
    <source>
        <dbReference type="ARBA" id="ARBA00023012"/>
    </source>
</evidence>
<organism evidence="9 10">
    <name type="scientific">Bacillus pseudomycoides</name>
    <dbReference type="NCBI Taxonomy" id="64104"/>
    <lineage>
        <taxon>Bacteria</taxon>
        <taxon>Bacillati</taxon>
        <taxon>Bacillota</taxon>
        <taxon>Bacilli</taxon>
        <taxon>Bacillales</taxon>
        <taxon>Bacillaceae</taxon>
        <taxon>Bacillus</taxon>
        <taxon>Bacillus cereus group</taxon>
    </lineage>
</organism>
<dbReference type="GO" id="GO:0005524">
    <property type="term" value="F:ATP binding"/>
    <property type="evidence" value="ECO:0007669"/>
    <property type="project" value="UniProtKB-KW"/>
</dbReference>
<dbReference type="InterPro" id="IPR003594">
    <property type="entry name" value="HATPase_dom"/>
</dbReference>
<dbReference type="InterPro" id="IPR005467">
    <property type="entry name" value="His_kinase_dom"/>
</dbReference>
<dbReference type="InterPro" id="IPR036890">
    <property type="entry name" value="HATPase_C_sf"/>
</dbReference>
<dbReference type="PRINTS" id="PR00344">
    <property type="entry name" value="BCTRLSENSOR"/>
</dbReference>